<evidence type="ECO:0000313" key="3">
    <source>
        <dbReference type="Proteomes" id="UP001365128"/>
    </source>
</evidence>
<proteinExistence type="predicted"/>
<keyword evidence="3" id="KW-1185">Reference proteome</keyword>
<protein>
    <recommendedName>
        <fullName evidence="4">Secreted protein</fullName>
    </recommendedName>
</protein>
<name>A0ABR1LBD2_9PEZI</name>
<reference evidence="2 3" key="1">
    <citation type="submission" date="2024-04" db="EMBL/GenBank/DDBJ databases">
        <title>Phyllosticta paracitricarpa is synonymous to the EU quarantine fungus P. citricarpa based on phylogenomic analyses.</title>
        <authorList>
            <consortium name="Lawrence Berkeley National Laboratory"/>
            <person name="Van Ingen-Buijs V.A."/>
            <person name="Van Westerhoven A.C."/>
            <person name="Haridas S."/>
            <person name="Skiadas P."/>
            <person name="Martin F."/>
            <person name="Groenewald J.Z."/>
            <person name="Crous P.W."/>
            <person name="Seidl M.F."/>
        </authorList>
    </citation>
    <scope>NUCLEOTIDE SEQUENCE [LARGE SCALE GENOMIC DNA]</scope>
    <source>
        <strain evidence="2 3">CBS 122670</strain>
    </source>
</reference>
<evidence type="ECO:0008006" key="4">
    <source>
        <dbReference type="Google" id="ProtNLM"/>
    </source>
</evidence>
<gene>
    <name evidence="2" type="ORF">IWX46DRAFT_557603</name>
</gene>
<keyword evidence="1" id="KW-0472">Membrane</keyword>
<keyword evidence="1" id="KW-0812">Transmembrane</keyword>
<sequence length="72" mass="8164">MACHFVLDDTCRCPSALHCLLRHWFSVRPILKRPSLFFFFFFFFFSICGSMVSGHGLPKASNWSLASTSAAN</sequence>
<comment type="caution">
    <text evidence="2">The sequence shown here is derived from an EMBL/GenBank/DDBJ whole genome shotgun (WGS) entry which is preliminary data.</text>
</comment>
<feature type="non-terminal residue" evidence="2">
    <location>
        <position position="72"/>
    </location>
</feature>
<feature type="transmembrane region" description="Helical" evidence="1">
    <location>
        <begin position="36"/>
        <end position="57"/>
    </location>
</feature>
<dbReference type="EMBL" id="JBBPDW010000051">
    <property type="protein sequence ID" value="KAK7532543.1"/>
    <property type="molecule type" value="Genomic_DNA"/>
</dbReference>
<keyword evidence="1" id="KW-1133">Transmembrane helix</keyword>
<organism evidence="2 3">
    <name type="scientific">Phyllosticta citricarpa</name>
    <dbReference type="NCBI Taxonomy" id="55181"/>
    <lineage>
        <taxon>Eukaryota</taxon>
        <taxon>Fungi</taxon>
        <taxon>Dikarya</taxon>
        <taxon>Ascomycota</taxon>
        <taxon>Pezizomycotina</taxon>
        <taxon>Dothideomycetes</taxon>
        <taxon>Dothideomycetes incertae sedis</taxon>
        <taxon>Botryosphaeriales</taxon>
        <taxon>Phyllostictaceae</taxon>
        <taxon>Phyllosticta</taxon>
    </lineage>
</organism>
<dbReference type="Proteomes" id="UP001365128">
    <property type="component" value="Unassembled WGS sequence"/>
</dbReference>
<evidence type="ECO:0000256" key="1">
    <source>
        <dbReference type="SAM" id="Phobius"/>
    </source>
</evidence>
<evidence type="ECO:0000313" key="2">
    <source>
        <dbReference type="EMBL" id="KAK7532543.1"/>
    </source>
</evidence>
<accession>A0ABR1LBD2</accession>